<dbReference type="Gene3D" id="3.40.50.1010">
    <property type="entry name" value="5'-nuclease"/>
    <property type="match status" value="1"/>
</dbReference>
<dbReference type="Pfam" id="PF13470">
    <property type="entry name" value="PIN_3"/>
    <property type="match status" value="1"/>
</dbReference>
<organism evidence="2 3">
    <name type="scientific">Parapedobacter indicus</name>
    <dbReference type="NCBI Taxonomy" id="1477437"/>
    <lineage>
        <taxon>Bacteria</taxon>
        <taxon>Pseudomonadati</taxon>
        <taxon>Bacteroidota</taxon>
        <taxon>Sphingobacteriia</taxon>
        <taxon>Sphingobacteriales</taxon>
        <taxon>Sphingobacteriaceae</taxon>
        <taxon>Parapedobacter</taxon>
    </lineage>
</organism>
<dbReference type="RefSeq" id="WP_090631971.1">
    <property type="nucleotide sequence ID" value="NZ_FOQO01000015.1"/>
</dbReference>
<accession>A0A1I3UWX0</accession>
<reference evidence="2 3" key="1">
    <citation type="submission" date="2016-10" db="EMBL/GenBank/DDBJ databases">
        <authorList>
            <person name="de Groot N.N."/>
        </authorList>
    </citation>
    <scope>NUCLEOTIDE SEQUENCE [LARGE SCALE GENOMIC DNA]</scope>
    <source>
        <strain evidence="2 3">RK1</strain>
    </source>
</reference>
<dbReference type="OrthoDB" id="9802590at2"/>
<dbReference type="InterPro" id="IPR002850">
    <property type="entry name" value="PIN_toxin-like"/>
</dbReference>
<dbReference type="PANTHER" id="PTHR34610">
    <property type="entry name" value="SSL7007 PROTEIN"/>
    <property type="match status" value="1"/>
</dbReference>
<dbReference type="PANTHER" id="PTHR34610:SF3">
    <property type="entry name" value="SSL7007 PROTEIN"/>
    <property type="match status" value="1"/>
</dbReference>
<dbReference type="AlphaFoldDB" id="A0A1I3UWX0"/>
<evidence type="ECO:0000259" key="1">
    <source>
        <dbReference type="SMART" id="SM00670"/>
    </source>
</evidence>
<evidence type="ECO:0000313" key="3">
    <source>
        <dbReference type="Proteomes" id="UP000198670"/>
    </source>
</evidence>
<dbReference type="NCBIfam" id="TIGR00305">
    <property type="entry name" value="putative toxin-antitoxin system toxin component, PIN family"/>
    <property type="match status" value="1"/>
</dbReference>
<dbReference type="EMBL" id="FOQO01000015">
    <property type="protein sequence ID" value="SFJ86586.1"/>
    <property type="molecule type" value="Genomic_DNA"/>
</dbReference>
<feature type="domain" description="PIN" evidence="1">
    <location>
        <begin position="1"/>
        <end position="112"/>
    </location>
</feature>
<dbReference type="SMART" id="SM00670">
    <property type="entry name" value="PINc"/>
    <property type="match status" value="1"/>
</dbReference>
<name>A0A1I3UWX0_9SPHI</name>
<dbReference type="InterPro" id="IPR029060">
    <property type="entry name" value="PIN-like_dom_sf"/>
</dbReference>
<sequence length="137" mass="15780">MVVVFDTNVLLVSIARKSIYRPIFDALLIGKFSLVISNEIMSEYVEIIEQRSNAMVANNIAEMLLSLENLQKVEIFYDWRLINNDPDDDKFVNAAMVGKADYIVSNDKHFKVLESIEFPKVQVLDIDTFLEMVLTWS</sequence>
<protein>
    <submittedName>
        <fullName evidence="2">Putative toxin-antitoxin system toxin component, PIN family</fullName>
    </submittedName>
</protein>
<dbReference type="Proteomes" id="UP000198670">
    <property type="component" value="Unassembled WGS sequence"/>
</dbReference>
<evidence type="ECO:0000313" key="2">
    <source>
        <dbReference type="EMBL" id="SFJ86586.1"/>
    </source>
</evidence>
<dbReference type="InterPro" id="IPR002716">
    <property type="entry name" value="PIN_dom"/>
</dbReference>
<proteinExistence type="predicted"/>
<dbReference type="STRING" id="1477437.SAMN05444682_11565"/>
<keyword evidence="3" id="KW-1185">Reference proteome</keyword>
<dbReference type="SUPFAM" id="SSF88723">
    <property type="entry name" value="PIN domain-like"/>
    <property type="match status" value="1"/>
</dbReference>
<gene>
    <name evidence="2" type="ORF">SAMN05444682_11565</name>
</gene>